<dbReference type="Pfam" id="PF00575">
    <property type="entry name" value="S1"/>
    <property type="match status" value="2"/>
</dbReference>
<keyword evidence="3" id="KW-0687">Ribonucleoprotein</keyword>
<feature type="compositionally biased region" description="Basic and acidic residues" evidence="5">
    <location>
        <begin position="474"/>
        <end position="483"/>
    </location>
</feature>
<evidence type="ECO:0000256" key="2">
    <source>
        <dbReference type="ARBA" id="ARBA00022980"/>
    </source>
</evidence>
<evidence type="ECO:0000256" key="5">
    <source>
        <dbReference type="SAM" id="MobiDB-lite"/>
    </source>
</evidence>
<dbReference type="SUPFAM" id="SSF50249">
    <property type="entry name" value="Nucleic acid-binding proteins"/>
    <property type="match status" value="4"/>
</dbReference>
<keyword evidence="2" id="KW-0689">Ribosomal protein</keyword>
<dbReference type="Gene3D" id="2.40.50.140">
    <property type="entry name" value="Nucleic acid-binding proteins"/>
    <property type="match status" value="4"/>
</dbReference>
<evidence type="ECO:0000313" key="7">
    <source>
        <dbReference type="EMBL" id="OGF24550.1"/>
    </source>
</evidence>
<dbReference type="STRING" id="1797989.A3H66_02865"/>
<dbReference type="InterPro" id="IPR050437">
    <property type="entry name" value="Ribos_protein_bS1-like"/>
</dbReference>
<sequence>MAEETKKNNSIQKPFNPDELNHDPASREEFQKLLDKENIKIPVAGDIVKGTVLAASKAEVKLDVGGITTGVVRGRELYFEAEEYANLKSGDEVEATIIEEENENGELELSFRSAGQQKAWSTLIDAYDNRKILKVRINDANKGGLLVSFAQIQGFLPVSQLAPENYPRVNGGDKGKILDKLKSFIGVDFEVKVMTLDEPDEKLIVSEKEAWQEKQKDIISKYRVGSVVSGAITALTDFGVFLNFGENLEGLIHISELAWQRIDDPSDLFKVGDKVRAEIISIEGSKIFLSVKKLLADPWREVEKKYQVGQSVTGTILKINPFGLFVELDKDIHGLSHISQLELAAGQKINEAYKVGEKKEFTVVSIEPKDHRLGLAISAKDKTAAEAEKKPAFEAALSREPKASAAGAEEKAGAIKKIEALAETPSSGAAMAKPKVKKAKKEKGAAVKVKSAPSGSLPAYLAGRPAGGHGASGGREKTEKKKK</sequence>
<feature type="region of interest" description="Disordered" evidence="5">
    <location>
        <begin position="1"/>
        <end position="26"/>
    </location>
</feature>
<dbReference type="PANTHER" id="PTHR10724">
    <property type="entry name" value="30S RIBOSOMAL PROTEIN S1"/>
    <property type="match status" value="1"/>
</dbReference>
<evidence type="ECO:0000256" key="3">
    <source>
        <dbReference type="ARBA" id="ARBA00023274"/>
    </source>
</evidence>
<gene>
    <name evidence="7" type="ORF">A3H66_02865</name>
</gene>
<accession>A0A1F5SCW6</accession>
<dbReference type="GO" id="GO:0003735">
    <property type="term" value="F:structural constituent of ribosome"/>
    <property type="evidence" value="ECO:0007669"/>
    <property type="project" value="TreeGrafter"/>
</dbReference>
<dbReference type="InterPro" id="IPR012340">
    <property type="entry name" value="NA-bd_OB-fold"/>
</dbReference>
<comment type="caution">
    <text evidence="7">The sequence shown here is derived from an EMBL/GenBank/DDBJ whole genome shotgun (WGS) entry which is preliminary data.</text>
</comment>
<dbReference type="InterPro" id="IPR035104">
    <property type="entry name" value="Ribosomal_protein_S1-like"/>
</dbReference>
<evidence type="ECO:0000256" key="1">
    <source>
        <dbReference type="ARBA" id="ARBA00006767"/>
    </source>
</evidence>
<evidence type="ECO:0000259" key="6">
    <source>
        <dbReference type="PROSITE" id="PS50126"/>
    </source>
</evidence>
<dbReference type="CDD" id="cd00164">
    <property type="entry name" value="S1_like"/>
    <property type="match status" value="1"/>
</dbReference>
<dbReference type="PROSITE" id="PS50126">
    <property type="entry name" value="S1"/>
    <property type="match status" value="4"/>
</dbReference>
<feature type="region of interest" description="Disordered" evidence="5">
    <location>
        <begin position="423"/>
        <end position="483"/>
    </location>
</feature>
<dbReference type="GO" id="GO:0003729">
    <property type="term" value="F:mRNA binding"/>
    <property type="evidence" value="ECO:0007669"/>
    <property type="project" value="TreeGrafter"/>
</dbReference>
<name>A0A1F5SCW6_9BACT</name>
<dbReference type="GO" id="GO:0006412">
    <property type="term" value="P:translation"/>
    <property type="evidence" value="ECO:0007669"/>
    <property type="project" value="TreeGrafter"/>
</dbReference>
<dbReference type="PRINTS" id="PR00681">
    <property type="entry name" value="RIBOSOMALS1"/>
</dbReference>
<evidence type="ECO:0000256" key="4">
    <source>
        <dbReference type="ARBA" id="ARBA00025604"/>
    </source>
</evidence>
<protein>
    <recommendedName>
        <fullName evidence="6">S1 motif domain-containing protein</fullName>
    </recommendedName>
</protein>
<comment type="similarity">
    <text evidence="1">Belongs to the bacterial ribosomal protein bS1 family.</text>
</comment>
<dbReference type="AlphaFoldDB" id="A0A1F5SCW6"/>
<comment type="function">
    <text evidence="4">Binds mRNA; thus facilitating recognition of the initiation point. It is needed to translate mRNA with a short Shine-Dalgarno (SD) purine-rich sequence.</text>
</comment>
<feature type="domain" description="S1 motif" evidence="6">
    <location>
        <begin position="225"/>
        <end position="292"/>
    </location>
</feature>
<proteinExistence type="inferred from homology"/>
<dbReference type="SMART" id="SM00316">
    <property type="entry name" value="S1"/>
    <property type="match status" value="4"/>
</dbReference>
<reference evidence="7 8" key="1">
    <citation type="journal article" date="2016" name="Nat. Commun.">
        <title>Thousands of microbial genomes shed light on interconnected biogeochemical processes in an aquifer system.</title>
        <authorList>
            <person name="Anantharaman K."/>
            <person name="Brown C.T."/>
            <person name="Hug L.A."/>
            <person name="Sharon I."/>
            <person name="Castelle C.J."/>
            <person name="Probst A.J."/>
            <person name="Thomas B.C."/>
            <person name="Singh A."/>
            <person name="Wilkins M.J."/>
            <person name="Karaoz U."/>
            <person name="Brodie E.L."/>
            <person name="Williams K.H."/>
            <person name="Hubbard S.S."/>
            <person name="Banfield J.F."/>
        </authorList>
    </citation>
    <scope>NUCLEOTIDE SEQUENCE [LARGE SCALE GENOMIC DNA]</scope>
</reference>
<feature type="domain" description="S1 motif" evidence="6">
    <location>
        <begin position="130"/>
        <end position="208"/>
    </location>
</feature>
<dbReference type="PANTHER" id="PTHR10724:SF7">
    <property type="entry name" value="SMALL RIBOSOMAL SUBUNIT PROTEIN BS1C"/>
    <property type="match status" value="1"/>
</dbReference>
<feature type="domain" description="S1 motif" evidence="6">
    <location>
        <begin position="309"/>
        <end position="378"/>
    </location>
</feature>
<organism evidence="7 8">
    <name type="scientific">Candidatus Falkowbacteria bacterium RIFCSPLOWO2_02_FULL_45_21</name>
    <dbReference type="NCBI Taxonomy" id="1797989"/>
    <lineage>
        <taxon>Bacteria</taxon>
        <taxon>Candidatus Falkowiibacteriota</taxon>
    </lineage>
</organism>
<evidence type="ECO:0000313" key="8">
    <source>
        <dbReference type="Proteomes" id="UP000178783"/>
    </source>
</evidence>
<dbReference type="Proteomes" id="UP000178783">
    <property type="component" value="Unassembled WGS sequence"/>
</dbReference>
<feature type="domain" description="S1 motif" evidence="6">
    <location>
        <begin position="45"/>
        <end position="112"/>
    </location>
</feature>
<dbReference type="InterPro" id="IPR003029">
    <property type="entry name" value="S1_domain"/>
</dbReference>
<dbReference type="FunFam" id="2.40.50.140:FF:000103">
    <property type="entry name" value="protein RRP5 homolog"/>
    <property type="match status" value="1"/>
</dbReference>
<dbReference type="EMBL" id="MFFW01000008">
    <property type="protein sequence ID" value="OGF24550.1"/>
    <property type="molecule type" value="Genomic_DNA"/>
</dbReference>